<evidence type="ECO:0000256" key="3">
    <source>
        <dbReference type="ARBA" id="ARBA00012752"/>
    </source>
</evidence>
<dbReference type="InterPro" id="IPR000602">
    <property type="entry name" value="Glyco_hydro_38_N"/>
</dbReference>
<dbReference type="Gene3D" id="1.20.1270.50">
    <property type="entry name" value="Glycoside hydrolase family 38, central domain"/>
    <property type="match status" value="1"/>
</dbReference>
<comment type="catalytic activity">
    <reaction evidence="1">
        <text>Hydrolysis of terminal, non-reducing alpha-D-mannose residues in alpha-D-mannosides.</text>
        <dbReference type="EC" id="3.2.1.24"/>
    </reaction>
</comment>
<keyword evidence="9" id="KW-1185">Reference proteome</keyword>
<dbReference type="Gene3D" id="3.20.110.10">
    <property type="entry name" value="Glycoside hydrolase 38, N terminal domain"/>
    <property type="match status" value="1"/>
</dbReference>
<dbReference type="EMBL" id="AHAT01004896">
    <property type="status" value="NOT_ANNOTATED_CDS"/>
    <property type="molecule type" value="Genomic_DNA"/>
</dbReference>
<dbReference type="GO" id="GO:0006013">
    <property type="term" value="P:mannose metabolic process"/>
    <property type="evidence" value="ECO:0007669"/>
    <property type="project" value="InterPro"/>
</dbReference>
<dbReference type="AlphaFoldDB" id="W5NCI4"/>
<reference evidence="8" key="3">
    <citation type="submission" date="2025-09" db="UniProtKB">
        <authorList>
            <consortium name="Ensembl"/>
        </authorList>
    </citation>
    <scope>IDENTIFICATION</scope>
</reference>
<proteinExistence type="inferred from homology"/>
<dbReference type="Pfam" id="PF17677">
    <property type="entry name" value="Glyco_hydro38C2"/>
    <property type="match status" value="1"/>
</dbReference>
<keyword evidence="4" id="KW-0479">Metal-binding</keyword>
<evidence type="ECO:0000313" key="8">
    <source>
        <dbReference type="Ensembl" id="ENSLOCP00000018343.1"/>
    </source>
</evidence>
<reference evidence="9" key="1">
    <citation type="submission" date="2011-12" db="EMBL/GenBank/DDBJ databases">
        <title>The Draft Genome of Lepisosteus oculatus.</title>
        <authorList>
            <consortium name="The Broad Institute Genome Assembly &amp; Analysis Group"/>
            <consortium name="Computational R&amp;D Group"/>
            <consortium name="and Sequencing Platform"/>
            <person name="Di Palma F."/>
            <person name="Alfoldi J."/>
            <person name="Johnson J."/>
            <person name="Berlin A."/>
            <person name="Gnerre S."/>
            <person name="Jaffe D."/>
            <person name="MacCallum I."/>
            <person name="Young S."/>
            <person name="Walker B.J."/>
            <person name="Lander E.S."/>
            <person name="Lindblad-Toh K."/>
        </authorList>
    </citation>
    <scope>NUCLEOTIDE SEQUENCE [LARGE SCALE GENOMIC DNA]</scope>
</reference>
<dbReference type="SUPFAM" id="SSF88688">
    <property type="entry name" value="Families 57/38 glycoside transferase middle domain"/>
    <property type="match status" value="1"/>
</dbReference>
<dbReference type="SUPFAM" id="SSF88713">
    <property type="entry name" value="Glycoside hydrolase/deacetylase"/>
    <property type="match status" value="1"/>
</dbReference>
<dbReference type="FunFam" id="2.70.98.30:FF:000001">
    <property type="entry name" value="alpha-mannosidase 2C1 isoform X2"/>
    <property type="match status" value="1"/>
</dbReference>
<evidence type="ECO:0000256" key="2">
    <source>
        <dbReference type="ARBA" id="ARBA00009792"/>
    </source>
</evidence>
<evidence type="ECO:0000256" key="5">
    <source>
        <dbReference type="ARBA" id="ARBA00022801"/>
    </source>
</evidence>
<dbReference type="eggNOG" id="KOG4342">
    <property type="taxonomic scope" value="Eukaryota"/>
</dbReference>
<dbReference type="HOGENOM" id="CLU_003442_0_1_1"/>
<dbReference type="GO" id="GO:0004559">
    <property type="term" value="F:alpha-mannosidase activity"/>
    <property type="evidence" value="ECO:0000318"/>
    <property type="project" value="GO_Central"/>
</dbReference>
<dbReference type="Pfam" id="PF22907">
    <property type="entry name" value="Ams1-like_1st"/>
    <property type="match status" value="1"/>
</dbReference>
<name>W5NCI4_LEPOC</name>
<protein>
    <recommendedName>
        <fullName evidence="3">alpha-mannosidase</fullName>
        <ecNumber evidence="3">3.2.1.24</ecNumber>
    </recommendedName>
</protein>
<dbReference type="PANTHER" id="PTHR46017:SF1">
    <property type="entry name" value="ALPHA-MANNOSIDASE 2C1"/>
    <property type="match status" value="1"/>
</dbReference>
<evidence type="ECO:0000313" key="9">
    <source>
        <dbReference type="Proteomes" id="UP000018468"/>
    </source>
</evidence>
<comment type="similarity">
    <text evidence="2">Belongs to the glycosyl hydrolase 38 family.</text>
</comment>
<dbReference type="EMBL" id="AHAT01004895">
    <property type="status" value="NOT_ANNOTATED_CDS"/>
    <property type="molecule type" value="Genomic_DNA"/>
</dbReference>
<dbReference type="InterPro" id="IPR027291">
    <property type="entry name" value="Glyco_hydro_38_N_sf"/>
</dbReference>
<sequence length="1031" mass="115279">MYHQPVLKNRRTLLERAEKFISDIYFTDCNLRGSAFHSQQPPSKRRLLVRSLKCVGYLNSIRTKPLKRVKVWGWEITGAPSKNPHGYRGAHDSIWTGTQPPEMQGLTKEGEKTSYILSESLREEEAHSVTLYVEVACNGLFGAGQGSMIAPPDPHRKYSVQRAELAVFNRGVQELLTDFEMLIDVVKVLGENEQRGYQALFTANEMVNLCDPSDPSTFSAARHLAEVFFSQRNGQSQHTVHAMGHCHIDSGRAPTRPVLCRHAPVLLFPHTSCLHLSSDSFIKFCLQAQQFEWVRKWYPGLYSQIQQFASRGQFVPVGGTWVEMDGNLPSGESMVRQFLEGQRFFHQEFGRYCTEFWLPDTFGYSAQLPQIMQGCGIKSFLTQKLSWNLVNTFPHNTFFWEGLDGSQVLTHFPPGNSYEMKCKVEDLLNSVRNNRDKGRANHSAVLFGFGDGGGGPTQLMLDRLQRVSDTDGLPRVAHSVKPCFPESQSSLKSQDSRCTTYRELNFLRCCMQTQVDSAKIKLGNRQCEALLHDIEIASSLALCRSSGFRYPAQELRELWRLLLLNQFHDVIPGSCIEMVVQDALKYYQEIRSTGAGLLQEAYRGLWGVDPQGAGSMALNTLPWERTEVIALPGSGGAEPKLALVQVPSIGFATVTESEPVYPVTVAVQADGSILMENGILRVVVDKAGNVASLCLVKSNREAIADGFSGNQFVLFDDVPLYWDAWDVMDYHLQTRTPVREVLRPAEIACSGGLRGSVKFSLRISSKSSISQEVILDAMCPCVKFHTQVDWAESHKFLKVEFPVRVRSPSATYEIQFGHLQRPTHRNTSWDWARFEVWGHKWADLSEHGFGVALLNDCKYGYSVYRNTLTLSLLRAPKAPDANADMGQHQFTYAVMPHAGSFQDSGVIQCAYNLNLPLRVIPMVISDPASSSWSAFSLSSPAVILETVKQAEDQKDALLLRLFESHGSSVTVTLTTALPVKEALLCDLLERPDSARPAAVMPSGISLSFTPFQIVSLLLVLNKIQHKKEPPR</sequence>
<dbReference type="InterPro" id="IPR015341">
    <property type="entry name" value="Glyco_hydro_38_cen"/>
</dbReference>
<dbReference type="GO" id="GO:0009313">
    <property type="term" value="P:oligosaccharide catabolic process"/>
    <property type="evidence" value="ECO:0000318"/>
    <property type="project" value="GO_Central"/>
</dbReference>
<dbReference type="EMBL" id="AHAT01004893">
    <property type="status" value="NOT_ANNOTATED_CDS"/>
    <property type="molecule type" value="Genomic_DNA"/>
</dbReference>
<dbReference type="EC" id="3.2.1.24" evidence="3"/>
<dbReference type="GeneTree" id="ENSGT01030000234638"/>
<dbReference type="InterPro" id="IPR041147">
    <property type="entry name" value="GH38_C"/>
</dbReference>
<dbReference type="Pfam" id="PF09261">
    <property type="entry name" value="Alpha-mann_mid"/>
    <property type="match status" value="1"/>
</dbReference>
<dbReference type="GO" id="GO:0030246">
    <property type="term" value="F:carbohydrate binding"/>
    <property type="evidence" value="ECO:0007669"/>
    <property type="project" value="InterPro"/>
</dbReference>
<dbReference type="Bgee" id="ENSLOCG00000014890">
    <property type="expression patterns" value="Expressed in intestine and 13 other cell types or tissues"/>
</dbReference>
<keyword evidence="5" id="KW-0378">Hydrolase</keyword>
<dbReference type="OMA" id="GQYWDAW"/>
<dbReference type="SMART" id="SM00872">
    <property type="entry name" value="Alpha-mann_mid"/>
    <property type="match status" value="1"/>
</dbReference>
<dbReference type="Gene3D" id="2.60.40.2220">
    <property type="match status" value="1"/>
</dbReference>
<dbReference type="FunFam" id="3.20.110.10:FF:000002">
    <property type="entry name" value="alpha-mannosidase 2C1 isoform X1"/>
    <property type="match status" value="1"/>
</dbReference>
<dbReference type="Pfam" id="PF01074">
    <property type="entry name" value="Glyco_hydro_38N"/>
    <property type="match status" value="1"/>
</dbReference>
<evidence type="ECO:0000256" key="6">
    <source>
        <dbReference type="ARBA" id="ARBA00023295"/>
    </source>
</evidence>
<evidence type="ECO:0000256" key="1">
    <source>
        <dbReference type="ARBA" id="ARBA00000365"/>
    </source>
</evidence>
<dbReference type="InterPro" id="IPR037094">
    <property type="entry name" value="Glyco_hydro_38_cen_sf"/>
</dbReference>
<keyword evidence="6" id="KW-0326">Glycosidase</keyword>
<dbReference type="FunFam" id="1.20.1270.50:FF:000004">
    <property type="entry name" value="alpha-mannosidase 2C1 isoform X1"/>
    <property type="match status" value="1"/>
</dbReference>
<organism evidence="8 9">
    <name type="scientific">Lepisosteus oculatus</name>
    <name type="common">Spotted gar</name>
    <dbReference type="NCBI Taxonomy" id="7918"/>
    <lineage>
        <taxon>Eukaryota</taxon>
        <taxon>Metazoa</taxon>
        <taxon>Chordata</taxon>
        <taxon>Craniata</taxon>
        <taxon>Vertebrata</taxon>
        <taxon>Euteleostomi</taxon>
        <taxon>Actinopterygii</taxon>
        <taxon>Neopterygii</taxon>
        <taxon>Holostei</taxon>
        <taxon>Semionotiformes</taxon>
        <taxon>Lepisosteidae</taxon>
        <taxon>Lepisosteus</taxon>
    </lineage>
</organism>
<evidence type="ECO:0000256" key="4">
    <source>
        <dbReference type="ARBA" id="ARBA00022723"/>
    </source>
</evidence>
<dbReference type="InterPro" id="IPR011682">
    <property type="entry name" value="Glyco_hydro_38_C"/>
</dbReference>
<dbReference type="InParanoid" id="W5NCI4"/>
<dbReference type="EMBL" id="AHAT01004894">
    <property type="status" value="NOT_ANNOTATED_CDS"/>
    <property type="molecule type" value="Genomic_DNA"/>
</dbReference>
<dbReference type="Pfam" id="PF07748">
    <property type="entry name" value="Glyco_hydro_38C"/>
    <property type="match status" value="1"/>
</dbReference>
<dbReference type="InterPro" id="IPR028995">
    <property type="entry name" value="Glyco_hydro_57/38_cen_sf"/>
</dbReference>
<dbReference type="InterPro" id="IPR011330">
    <property type="entry name" value="Glyco_hydro/deAcase_b/a-brl"/>
</dbReference>
<dbReference type="Gene3D" id="2.70.98.30">
    <property type="entry name" value="Golgi alpha-mannosidase II, domain 4"/>
    <property type="match status" value="1"/>
</dbReference>
<reference evidence="8" key="2">
    <citation type="submission" date="2025-08" db="UniProtKB">
        <authorList>
            <consortium name="Ensembl"/>
        </authorList>
    </citation>
    <scope>IDENTIFICATION</scope>
</reference>
<dbReference type="SUPFAM" id="SSF74650">
    <property type="entry name" value="Galactose mutarotase-like"/>
    <property type="match status" value="1"/>
</dbReference>
<dbReference type="Ensembl" id="ENSLOCT00000018375.1">
    <property type="protein sequence ID" value="ENSLOCP00000018343.1"/>
    <property type="gene ID" value="ENSLOCG00000014890.1"/>
</dbReference>
<evidence type="ECO:0000259" key="7">
    <source>
        <dbReference type="SMART" id="SM00872"/>
    </source>
</evidence>
<dbReference type="Proteomes" id="UP000018468">
    <property type="component" value="Linkage group LG3"/>
</dbReference>
<accession>W5NCI4</accession>
<dbReference type="InterPro" id="IPR054723">
    <property type="entry name" value="Ams1-like_N"/>
</dbReference>
<dbReference type="GO" id="GO:0046872">
    <property type="term" value="F:metal ion binding"/>
    <property type="evidence" value="ECO:0007669"/>
    <property type="project" value="UniProtKB-KW"/>
</dbReference>
<dbReference type="InterPro" id="IPR011013">
    <property type="entry name" value="Gal_mutarotase_sf_dom"/>
</dbReference>
<dbReference type="STRING" id="7918.ENSLOCP00000018343"/>
<dbReference type="PANTHER" id="PTHR46017">
    <property type="entry name" value="ALPHA-MANNOSIDASE 2C1"/>
    <property type="match status" value="1"/>
</dbReference>
<feature type="domain" description="Glycoside hydrolase family 38 central" evidence="7">
    <location>
        <begin position="516"/>
        <end position="587"/>
    </location>
</feature>